<name>A0ACC1L8X9_9FUNG</name>
<reference evidence="1" key="1">
    <citation type="submission" date="2022-07" db="EMBL/GenBank/DDBJ databases">
        <title>Phylogenomic reconstructions and comparative analyses of Kickxellomycotina fungi.</title>
        <authorList>
            <person name="Reynolds N.K."/>
            <person name="Stajich J.E."/>
            <person name="Barry K."/>
            <person name="Grigoriev I.V."/>
            <person name="Crous P."/>
            <person name="Smith M.E."/>
        </authorList>
    </citation>
    <scope>NUCLEOTIDE SEQUENCE</scope>
    <source>
        <strain evidence="1">BCRC 34780</strain>
    </source>
</reference>
<evidence type="ECO:0000313" key="2">
    <source>
        <dbReference type="Proteomes" id="UP001140087"/>
    </source>
</evidence>
<dbReference type="EMBL" id="JANBUN010000506">
    <property type="protein sequence ID" value="KAJ2803234.1"/>
    <property type="molecule type" value="Genomic_DNA"/>
</dbReference>
<gene>
    <name evidence="1" type="primary">NOC4</name>
    <name evidence="1" type="ORF">H4R21_002112</name>
</gene>
<organism evidence="1 2">
    <name type="scientific">Coemansia helicoidea</name>
    <dbReference type="NCBI Taxonomy" id="1286919"/>
    <lineage>
        <taxon>Eukaryota</taxon>
        <taxon>Fungi</taxon>
        <taxon>Fungi incertae sedis</taxon>
        <taxon>Zoopagomycota</taxon>
        <taxon>Kickxellomycotina</taxon>
        <taxon>Kickxellomycetes</taxon>
        <taxon>Kickxellales</taxon>
        <taxon>Kickxellaceae</taxon>
        <taxon>Coemansia</taxon>
    </lineage>
</organism>
<proteinExistence type="predicted"/>
<dbReference type="Proteomes" id="UP001140087">
    <property type="component" value="Unassembled WGS sequence"/>
</dbReference>
<keyword evidence="2" id="KW-1185">Reference proteome</keyword>
<evidence type="ECO:0000313" key="1">
    <source>
        <dbReference type="EMBL" id="KAJ2803234.1"/>
    </source>
</evidence>
<comment type="caution">
    <text evidence="1">The sequence shown here is derived from an EMBL/GenBank/DDBJ whole genome shotgun (WGS) entry which is preliminary data.</text>
</comment>
<sequence>MASGIGYRGTNRCFPFWEDFQQCYFASTEKTRGDCVPARDDYVECLHHFKEIARVRTIQAVERSNYAKAKANGTDHKIEADAALEESVRKWEANVASSHENLNDIVEIYNVAKGDHVGPAFVAVGALARIYAGLWAKDLLKRHKGQPSTAAAKVSEWLRDNYNLYIELLRTMLRHKDAPMQVAALRTLMQMMEKEGQAGCRAAGGYAFPNESYLEAIVAVLDNDAASDHLLRTLNDSYVSSYDDLRMYFFRNIAKIMSPDYDPFKNSTSRGGNAVRRASVSAVLIQNSFAVLSQIRGAAKAAGDDASSFWVALPSEPGPTEPAVLSLSAHRRAFSEAWLAFMRQPLTPGIYKQILLTMHKRIIPHMTDPTGLMDFLSTAYDAGGSISLLALNGLFTLITEHNLNYPLFYPKLYALLDRNVLHVKYRARFFRLLEVFLGSSHLPAYLVAAFIKRLARLALSAPPSGAVTVIPMVYNLLKAHPSCMPLIHRMPEVDAETGEEKVAADCDPFDADESDPAKCRAIESSLWELETLQHHYYPNIATLAKIFSEPFHKPPFALEDFLDHTYTTFFESDTAHRPKKAAALATQPPTSLVRPGDALSDFLVV</sequence>
<protein>
    <submittedName>
        <fullName evidence="1">Maturation and nuclear export of 40S ribosomal subunits interacting protein</fullName>
    </submittedName>
</protein>
<accession>A0ACC1L8X9</accession>